<dbReference type="EMBL" id="JEMX01000096">
    <property type="protein sequence ID" value="EXI77620.1"/>
    <property type="molecule type" value="Genomic_DNA"/>
</dbReference>
<evidence type="ECO:0008006" key="5">
    <source>
        <dbReference type="Google" id="ProtNLM"/>
    </source>
</evidence>
<evidence type="ECO:0000256" key="1">
    <source>
        <dbReference type="SAM" id="MobiDB-lite"/>
    </source>
</evidence>
<keyword evidence="2" id="KW-0812">Transmembrane</keyword>
<sequence>MKCPSCNSEAIRRSRRRGPQEGTALRLKSEAPFRCRDCGLRFIAQSDAPDPGGADRHVSFADYLGLRGWPRRVFTDEMILGSLLAAVSMGLTVALFALAYGWIDLESLRAVASTPIR</sequence>
<name>A0A011PLC3_9PROT</name>
<proteinExistence type="predicted"/>
<keyword evidence="2" id="KW-1133">Transmembrane helix</keyword>
<comment type="caution">
    <text evidence="3">The sequence shown here is derived from an EMBL/GenBank/DDBJ whole genome shotgun (WGS) entry which is preliminary data.</text>
</comment>
<feature type="region of interest" description="Disordered" evidence="1">
    <location>
        <begin position="1"/>
        <end position="23"/>
    </location>
</feature>
<evidence type="ECO:0000313" key="3">
    <source>
        <dbReference type="EMBL" id="EXI77620.1"/>
    </source>
</evidence>
<evidence type="ECO:0000256" key="2">
    <source>
        <dbReference type="SAM" id="Phobius"/>
    </source>
</evidence>
<gene>
    <name evidence="3" type="ORF">AW10_03634</name>
</gene>
<dbReference type="AlphaFoldDB" id="A0A011PLC3"/>
<reference evidence="3 4" key="1">
    <citation type="submission" date="2014-02" db="EMBL/GenBank/DDBJ databases">
        <title>Expanding our view of genomic diversity in Candidatus Accumulibacter clades.</title>
        <authorList>
            <person name="Skennerton C.T."/>
            <person name="Barr J.J."/>
            <person name="Slater F.R."/>
            <person name="Bond P.L."/>
            <person name="Tyson G.W."/>
        </authorList>
    </citation>
    <scope>NUCLEOTIDE SEQUENCE [LARGE SCALE GENOMIC DNA]</scope>
    <source>
        <strain evidence="4">BA-92</strain>
    </source>
</reference>
<evidence type="ECO:0000313" key="4">
    <source>
        <dbReference type="Proteomes" id="UP000021816"/>
    </source>
</evidence>
<keyword evidence="2" id="KW-0472">Membrane</keyword>
<dbReference type="PATRIC" id="fig|1454003.3.peg.3694"/>
<feature type="transmembrane region" description="Helical" evidence="2">
    <location>
        <begin position="79"/>
        <end position="103"/>
    </location>
</feature>
<protein>
    <recommendedName>
        <fullName evidence="5">C2H2-type domain-containing protein</fullName>
    </recommendedName>
</protein>
<dbReference type="STRING" id="1454003.AW10_03634"/>
<organism evidence="3 4">
    <name type="scientific">Candidatus Accumulibacter appositus</name>
    <dbReference type="NCBI Taxonomy" id="1454003"/>
    <lineage>
        <taxon>Bacteria</taxon>
        <taxon>Pseudomonadati</taxon>
        <taxon>Pseudomonadota</taxon>
        <taxon>Betaproteobacteria</taxon>
        <taxon>Candidatus Accumulibacter</taxon>
    </lineage>
</organism>
<accession>A0A011PLC3</accession>
<dbReference type="Proteomes" id="UP000021816">
    <property type="component" value="Unassembled WGS sequence"/>
</dbReference>